<evidence type="ECO:0000313" key="5">
    <source>
        <dbReference type="Proteomes" id="UP000316304"/>
    </source>
</evidence>
<dbReference type="Pfam" id="PF24390">
    <property type="entry name" value="PRTase-CE"/>
    <property type="match status" value="1"/>
</dbReference>
<feature type="domain" description="PRTase-CE" evidence="2">
    <location>
        <begin position="19"/>
        <end position="281"/>
    </location>
</feature>
<dbReference type="EMBL" id="SJPT01000002">
    <property type="protein sequence ID" value="TWU24891.1"/>
    <property type="molecule type" value="Genomic_DNA"/>
</dbReference>
<reference evidence="4 5" key="1">
    <citation type="submission" date="2019-02" db="EMBL/GenBank/DDBJ databases">
        <title>Deep-cultivation of Planctomycetes and their phenomic and genomic characterization uncovers novel biology.</title>
        <authorList>
            <person name="Wiegand S."/>
            <person name="Jogler M."/>
            <person name="Boedeker C."/>
            <person name="Pinto D."/>
            <person name="Vollmers J."/>
            <person name="Rivas-Marin E."/>
            <person name="Kohn T."/>
            <person name="Peeters S.H."/>
            <person name="Heuer A."/>
            <person name="Rast P."/>
            <person name="Oberbeckmann S."/>
            <person name="Bunk B."/>
            <person name="Jeske O."/>
            <person name="Meyerdierks A."/>
            <person name="Storesund J.E."/>
            <person name="Kallscheuer N."/>
            <person name="Luecker S."/>
            <person name="Lage O.M."/>
            <person name="Pohl T."/>
            <person name="Merkel B.J."/>
            <person name="Hornburger P."/>
            <person name="Mueller R.-W."/>
            <person name="Bruemmer F."/>
            <person name="Labrenz M."/>
            <person name="Spormann A.M."/>
            <person name="Op Den Camp H."/>
            <person name="Overmann J."/>
            <person name="Amann R."/>
            <person name="Jetten M.S.M."/>
            <person name="Mascher T."/>
            <person name="Medema M.H."/>
            <person name="Devos D.P."/>
            <person name="Kaster A.-K."/>
            <person name="Ovreas L."/>
            <person name="Rohde M."/>
            <person name="Galperin M.Y."/>
            <person name="Jogler C."/>
        </authorList>
    </citation>
    <scope>NUCLEOTIDE SEQUENCE [LARGE SCALE GENOMIC DNA]</scope>
    <source>
        <strain evidence="4 5">Pla52o</strain>
    </source>
</reference>
<comment type="caution">
    <text evidence="4">The sequence shown here is derived from an EMBL/GenBank/DDBJ whole genome shotgun (WGS) entry which is preliminary data.</text>
</comment>
<organism evidence="4 5">
    <name type="scientific">Novipirellula galeiformis</name>
    <dbReference type="NCBI Taxonomy" id="2528004"/>
    <lineage>
        <taxon>Bacteria</taxon>
        <taxon>Pseudomonadati</taxon>
        <taxon>Planctomycetota</taxon>
        <taxon>Planctomycetia</taxon>
        <taxon>Pirellulales</taxon>
        <taxon>Pirellulaceae</taxon>
        <taxon>Novipirellula</taxon>
    </lineage>
</organism>
<evidence type="ECO:0000259" key="3">
    <source>
        <dbReference type="Pfam" id="PF24409"/>
    </source>
</evidence>
<dbReference type="Pfam" id="PF24409">
    <property type="entry name" value="wHTH-PRTase_assc"/>
    <property type="match status" value="1"/>
</dbReference>
<dbReference type="InterPro" id="IPR056920">
    <property type="entry name" value="PRTase-CE"/>
</dbReference>
<dbReference type="InterPro" id="IPR057055">
    <property type="entry name" value="wHTH-PRTase_assoc"/>
</dbReference>
<name>A0A5C6CND4_9BACT</name>
<proteinExistence type="predicted"/>
<feature type="domain" description="PRTase associated wHTH" evidence="3">
    <location>
        <begin position="315"/>
        <end position="393"/>
    </location>
</feature>
<evidence type="ECO:0000259" key="2">
    <source>
        <dbReference type="Pfam" id="PF24390"/>
    </source>
</evidence>
<evidence type="ECO:0000313" key="4">
    <source>
        <dbReference type="EMBL" id="TWU24891.1"/>
    </source>
</evidence>
<feature type="region of interest" description="Disordered" evidence="1">
    <location>
        <begin position="399"/>
        <end position="469"/>
    </location>
</feature>
<evidence type="ECO:0000256" key="1">
    <source>
        <dbReference type="SAM" id="MobiDB-lite"/>
    </source>
</evidence>
<protein>
    <submittedName>
        <fullName evidence="4">Uncharacterized protein</fullName>
    </submittedName>
</protein>
<gene>
    <name evidence="4" type="ORF">Pla52o_11870</name>
</gene>
<dbReference type="AlphaFoldDB" id="A0A5C6CND4"/>
<accession>A0A5C6CND4</accession>
<sequence>MSLTPKSLSYSQVLGSDEIQSWLDQFDSEFRPVAIEMLCRLNFISRDTYSLWLKSSLEEFAGEPMALFAVRKFDSETTCIWDDDGNTQQRPAESQGSEDLVQSVVANYLKKNAHTVLDHPGIETIRSKRIKKIVLLDDSMGSGDRVAGFIERMMNHKSFLSLWSYGKVRIEVLSYARTFESETRVLDSLIGSVHHKRVYPAHTKIRFHGHIAYKRNNYSQRWGHGFRRILDLCDTVKKVRRDRRRGYGETIANVVFYHSVPNNIPGVFWFDSPRWNALFPRRTFPSWLDELLEGKTPTRQLRDDSDDVRAESELLMILSAVQRGVRNEYSIAWNIGLDRKVVANLMLTLRSRGLLTIKNRLTNAGRTYLRRNKDKREDPSTEFSLYIPKSWCAGRETVQPTGLDRESGQVQSESETGLPVEDGESGMGSLERTDAKTAPPSLSVMTQVPSTLPPRERHDRHGPFGSSET</sequence>
<dbReference type="Proteomes" id="UP000316304">
    <property type="component" value="Unassembled WGS sequence"/>
</dbReference>
<keyword evidence="5" id="KW-1185">Reference proteome</keyword>